<proteinExistence type="predicted"/>
<organism evidence="1 2">
    <name type="scientific">Aquisalimonas asiatica</name>
    <dbReference type="NCBI Taxonomy" id="406100"/>
    <lineage>
        <taxon>Bacteria</taxon>
        <taxon>Pseudomonadati</taxon>
        <taxon>Pseudomonadota</taxon>
        <taxon>Gammaproteobacteria</taxon>
        <taxon>Chromatiales</taxon>
        <taxon>Ectothiorhodospiraceae</taxon>
        <taxon>Aquisalimonas</taxon>
    </lineage>
</organism>
<keyword evidence="2" id="KW-1185">Reference proteome</keyword>
<name>A0A1H8RSI4_9GAMM</name>
<evidence type="ECO:0000313" key="1">
    <source>
        <dbReference type="EMBL" id="SEO69296.1"/>
    </source>
</evidence>
<dbReference type="STRING" id="406100.SAMN04488052_102219"/>
<reference evidence="1 2" key="1">
    <citation type="submission" date="2016-10" db="EMBL/GenBank/DDBJ databases">
        <authorList>
            <person name="de Groot N.N."/>
        </authorList>
    </citation>
    <scope>NUCLEOTIDE SEQUENCE [LARGE SCALE GENOMIC DNA]</scope>
    <source>
        <strain evidence="1 2">CGMCC 1.6291</strain>
    </source>
</reference>
<dbReference type="AlphaFoldDB" id="A0A1H8RSI4"/>
<dbReference type="RefSeq" id="WP_091640795.1">
    <property type="nucleotide sequence ID" value="NZ_FOEG01000002.1"/>
</dbReference>
<dbReference type="OrthoDB" id="8759063at2"/>
<accession>A0A1H8RSI4</accession>
<sequence length="70" mass="7634">MAVYRAKEGEMVDEICHMYYGKTRGVVERVLAANKGLASLGPRLPAGTLVELPDFDEGGAEPPKVKMPWS</sequence>
<dbReference type="InterPro" id="IPR008861">
    <property type="entry name" value="GpX-like"/>
</dbReference>
<dbReference type="Proteomes" id="UP000199657">
    <property type="component" value="Unassembled WGS sequence"/>
</dbReference>
<dbReference type="EMBL" id="FOEG01000002">
    <property type="protein sequence ID" value="SEO69296.1"/>
    <property type="molecule type" value="Genomic_DNA"/>
</dbReference>
<dbReference type="Pfam" id="PF05489">
    <property type="entry name" value="Phage_tail_X"/>
    <property type="match status" value="1"/>
</dbReference>
<protein>
    <submittedName>
        <fullName evidence="1">P2-like prophage tail protein X</fullName>
    </submittedName>
</protein>
<evidence type="ECO:0000313" key="2">
    <source>
        <dbReference type="Proteomes" id="UP000199657"/>
    </source>
</evidence>
<gene>
    <name evidence="1" type="ORF">SAMN04488052_102219</name>
</gene>